<proteinExistence type="predicted"/>
<organism evidence="2 3">
    <name type="scientific">Tropilaelaps mercedesae</name>
    <dbReference type="NCBI Taxonomy" id="418985"/>
    <lineage>
        <taxon>Eukaryota</taxon>
        <taxon>Metazoa</taxon>
        <taxon>Ecdysozoa</taxon>
        <taxon>Arthropoda</taxon>
        <taxon>Chelicerata</taxon>
        <taxon>Arachnida</taxon>
        <taxon>Acari</taxon>
        <taxon>Parasitiformes</taxon>
        <taxon>Mesostigmata</taxon>
        <taxon>Gamasina</taxon>
        <taxon>Dermanyssoidea</taxon>
        <taxon>Laelapidae</taxon>
        <taxon>Tropilaelaps</taxon>
    </lineage>
</organism>
<feature type="compositionally biased region" description="Low complexity" evidence="1">
    <location>
        <begin position="43"/>
        <end position="53"/>
    </location>
</feature>
<evidence type="ECO:0000256" key="1">
    <source>
        <dbReference type="SAM" id="MobiDB-lite"/>
    </source>
</evidence>
<sequence length="111" mass="12378">MSNSSVPFYLPNSEGVDFVFKPWTNRCLSVVVYLRLARPPRRPSSCSPTTSLRQATTIPRPTLSHHHQPSIESSFHRLAVVTVLANVAQFVERAQRGRRPPDAILATTIAN</sequence>
<evidence type="ECO:0000313" key="2">
    <source>
        <dbReference type="EMBL" id="OQR80046.1"/>
    </source>
</evidence>
<dbReference type="InParanoid" id="A0A1V9Y2T1"/>
<keyword evidence="3" id="KW-1185">Reference proteome</keyword>
<dbReference type="EMBL" id="MNPL01000409">
    <property type="protein sequence ID" value="OQR80046.1"/>
    <property type="molecule type" value="Genomic_DNA"/>
</dbReference>
<dbReference type="Proteomes" id="UP000192247">
    <property type="component" value="Unassembled WGS sequence"/>
</dbReference>
<accession>A0A1V9Y2T1</accession>
<name>A0A1V9Y2T1_9ACAR</name>
<gene>
    <name evidence="2" type="ORF">BIW11_02455</name>
</gene>
<feature type="region of interest" description="Disordered" evidence="1">
    <location>
        <begin position="40"/>
        <end position="68"/>
    </location>
</feature>
<protein>
    <submittedName>
        <fullName evidence="2">Uncharacterized protein</fullName>
    </submittedName>
</protein>
<dbReference type="AlphaFoldDB" id="A0A1V9Y2T1"/>
<evidence type="ECO:0000313" key="3">
    <source>
        <dbReference type="Proteomes" id="UP000192247"/>
    </source>
</evidence>
<reference evidence="2 3" key="1">
    <citation type="journal article" date="2017" name="Gigascience">
        <title>Draft genome of the honey bee ectoparasitic mite, Tropilaelaps mercedesae, is shaped by the parasitic life history.</title>
        <authorList>
            <person name="Dong X."/>
            <person name="Armstrong S.D."/>
            <person name="Xia D."/>
            <person name="Makepeace B.L."/>
            <person name="Darby A.C."/>
            <person name="Kadowaki T."/>
        </authorList>
    </citation>
    <scope>NUCLEOTIDE SEQUENCE [LARGE SCALE GENOMIC DNA]</scope>
    <source>
        <strain evidence="2">Wuxi-XJTLU</strain>
    </source>
</reference>
<comment type="caution">
    <text evidence="2">The sequence shown here is derived from an EMBL/GenBank/DDBJ whole genome shotgun (WGS) entry which is preliminary data.</text>
</comment>